<dbReference type="Proteomes" id="UP000317429">
    <property type="component" value="Chromosome"/>
</dbReference>
<evidence type="ECO:0000313" key="4">
    <source>
        <dbReference type="Proteomes" id="UP000317429"/>
    </source>
</evidence>
<feature type="region of interest" description="Disordered" evidence="1">
    <location>
        <begin position="243"/>
        <end position="295"/>
    </location>
</feature>
<evidence type="ECO:0000313" key="3">
    <source>
        <dbReference type="EMBL" id="QDU89002.1"/>
    </source>
</evidence>
<sequence length="486" mass="52669" precursor="true">MPWRVGPGRRWSTIGCLFFAAACPTLQAQTRVEVSTLPELRAAVQEDNQTIVMRSGRYSLTDLPDDARDLPCSGSNNTIELVGVSVTTPVGATRRGYIKISGDNNVFRGGVFEDVYQNGLEEVTDFSAYNQDRSRLAKGLGGDAVLAITGDNNLIAGTKLIVRGSFPYGYGSIYGIGAENAFGLDKRCGILVKGESNIIDGCEVQQRAFGHGIYMQSPADRTVVRNTLVEGVLRPSNELYLETNPRDLPARSNYEIPPSRASRRRGRGRGRNRDENRGREAGREEVAGTPIPRDTMIPLAEDGIRVYTRGGSVTVENCTVKKMRGGIRLYMASRATVINSTAIDCGDTNFNLPSDGRIVGSSGNFAYAPLSDFRLSRSRQKIELTILPSTQSIGTHNLADILGDEHNIIFHRADGPPDAKLRAIVIHGSGSTIKNETHYPMTLLPTANRNTVESCGPVTDLGSGNEVSRIELPVSKTDTPSPPNQG</sequence>
<feature type="compositionally biased region" description="Basic and acidic residues" evidence="1">
    <location>
        <begin position="271"/>
        <end position="286"/>
    </location>
</feature>
<dbReference type="AlphaFoldDB" id="A0A518DBY9"/>
<feature type="region of interest" description="Disordered" evidence="1">
    <location>
        <begin position="455"/>
        <end position="486"/>
    </location>
</feature>
<reference evidence="3 4" key="1">
    <citation type="submission" date="2019-02" db="EMBL/GenBank/DDBJ databases">
        <title>Deep-cultivation of Planctomycetes and their phenomic and genomic characterization uncovers novel biology.</title>
        <authorList>
            <person name="Wiegand S."/>
            <person name="Jogler M."/>
            <person name="Boedeker C."/>
            <person name="Pinto D."/>
            <person name="Vollmers J."/>
            <person name="Rivas-Marin E."/>
            <person name="Kohn T."/>
            <person name="Peeters S.H."/>
            <person name="Heuer A."/>
            <person name="Rast P."/>
            <person name="Oberbeckmann S."/>
            <person name="Bunk B."/>
            <person name="Jeske O."/>
            <person name="Meyerdierks A."/>
            <person name="Storesund J.E."/>
            <person name="Kallscheuer N."/>
            <person name="Luecker S."/>
            <person name="Lage O.M."/>
            <person name="Pohl T."/>
            <person name="Merkel B.J."/>
            <person name="Hornburger P."/>
            <person name="Mueller R.-W."/>
            <person name="Bruemmer F."/>
            <person name="Labrenz M."/>
            <person name="Spormann A.M."/>
            <person name="Op den Camp H."/>
            <person name="Overmann J."/>
            <person name="Amann R."/>
            <person name="Jetten M.S.M."/>
            <person name="Mascher T."/>
            <person name="Medema M.H."/>
            <person name="Devos D.P."/>
            <person name="Kaster A.-K."/>
            <person name="Ovreas L."/>
            <person name="Rohde M."/>
            <person name="Galperin M.Y."/>
            <person name="Jogler C."/>
        </authorList>
    </citation>
    <scope>NUCLEOTIDE SEQUENCE [LARGE SCALE GENOMIC DNA]</scope>
    <source>
        <strain evidence="3 4">Pla175</strain>
    </source>
</reference>
<gene>
    <name evidence="3" type="ORF">Pla175_23870</name>
</gene>
<proteinExistence type="predicted"/>
<feature type="signal peptide" evidence="2">
    <location>
        <begin position="1"/>
        <end position="28"/>
    </location>
</feature>
<feature type="chain" id="PRO_5021945957" description="Right handed beta helix domain-containing protein" evidence="2">
    <location>
        <begin position="29"/>
        <end position="486"/>
    </location>
</feature>
<feature type="compositionally biased region" description="Basic residues" evidence="1">
    <location>
        <begin position="261"/>
        <end position="270"/>
    </location>
</feature>
<dbReference type="SUPFAM" id="SSF51126">
    <property type="entry name" value="Pectin lyase-like"/>
    <property type="match status" value="1"/>
</dbReference>
<protein>
    <recommendedName>
        <fullName evidence="5">Right handed beta helix domain-containing protein</fullName>
    </recommendedName>
</protein>
<dbReference type="Gene3D" id="2.160.20.10">
    <property type="entry name" value="Single-stranded right-handed beta-helix, Pectin lyase-like"/>
    <property type="match status" value="1"/>
</dbReference>
<dbReference type="PROSITE" id="PS51257">
    <property type="entry name" value="PROKAR_LIPOPROTEIN"/>
    <property type="match status" value="1"/>
</dbReference>
<evidence type="ECO:0000256" key="1">
    <source>
        <dbReference type="SAM" id="MobiDB-lite"/>
    </source>
</evidence>
<accession>A0A518DBY9</accession>
<dbReference type="KEGG" id="pnd:Pla175_23870"/>
<name>A0A518DBY9_9BACT</name>
<organism evidence="3 4">
    <name type="scientific">Pirellulimonas nuda</name>
    <dbReference type="NCBI Taxonomy" id="2528009"/>
    <lineage>
        <taxon>Bacteria</taxon>
        <taxon>Pseudomonadati</taxon>
        <taxon>Planctomycetota</taxon>
        <taxon>Planctomycetia</taxon>
        <taxon>Pirellulales</taxon>
        <taxon>Lacipirellulaceae</taxon>
        <taxon>Pirellulimonas</taxon>
    </lineage>
</organism>
<evidence type="ECO:0008006" key="5">
    <source>
        <dbReference type="Google" id="ProtNLM"/>
    </source>
</evidence>
<keyword evidence="4" id="KW-1185">Reference proteome</keyword>
<dbReference type="InterPro" id="IPR011050">
    <property type="entry name" value="Pectin_lyase_fold/virulence"/>
</dbReference>
<dbReference type="InterPro" id="IPR012334">
    <property type="entry name" value="Pectin_lyas_fold"/>
</dbReference>
<dbReference type="EMBL" id="CP036291">
    <property type="protein sequence ID" value="QDU89002.1"/>
    <property type="molecule type" value="Genomic_DNA"/>
</dbReference>
<keyword evidence="2" id="KW-0732">Signal</keyword>
<evidence type="ECO:0000256" key="2">
    <source>
        <dbReference type="SAM" id="SignalP"/>
    </source>
</evidence>